<dbReference type="Proteomes" id="UP000008177">
    <property type="component" value="Unplaced contigs"/>
</dbReference>
<protein>
    <submittedName>
        <fullName evidence="2">Uncharacterized protein</fullName>
    </submittedName>
</protein>
<name>G2YMY2_BOTF4</name>
<gene>
    <name evidence="2" type="ORF">BofuT4_P139040.1</name>
</gene>
<sequence>MRRQATVNLNNSTTLYIDSVEVFISQCIIALRYFTVFMFMISLANPSSSSPTLPLVEAKITTPHLAEPPKRASAKLSNVQTVLKKRYSLAFPYDNSAIVVQREIQKCLNIENVNWTNYYDWPDSYVGRVTCLGPIIYSRPVS</sequence>
<evidence type="ECO:0000256" key="1">
    <source>
        <dbReference type="SAM" id="Phobius"/>
    </source>
</evidence>
<dbReference type="InParanoid" id="G2YMY2"/>
<dbReference type="AlphaFoldDB" id="G2YMY2"/>
<keyword evidence="1" id="KW-0472">Membrane</keyword>
<dbReference type="HOGENOM" id="CLU_1815513_0_0_1"/>
<keyword evidence="1" id="KW-0812">Transmembrane</keyword>
<accession>G2YMY2</accession>
<reference evidence="3" key="1">
    <citation type="journal article" date="2011" name="PLoS Genet.">
        <title>Genomic analysis of the necrotrophic fungal pathogens Sclerotinia sclerotiorum and Botrytis cinerea.</title>
        <authorList>
            <person name="Amselem J."/>
            <person name="Cuomo C.A."/>
            <person name="van Kan J.A."/>
            <person name="Viaud M."/>
            <person name="Benito E.P."/>
            <person name="Couloux A."/>
            <person name="Coutinho P.M."/>
            <person name="de Vries R.P."/>
            <person name="Dyer P.S."/>
            <person name="Fillinger S."/>
            <person name="Fournier E."/>
            <person name="Gout L."/>
            <person name="Hahn M."/>
            <person name="Kohn L."/>
            <person name="Lapalu N."/>
            <person name="Plummer K.M."/>
            <person name="Pradier J.M."/>
            <person name="Quevillon E."/>
            <person name="Sharon A."/>
            <person name="Simon A."/>
            <person name="ten Have A."/>
            <person name="Tudzynski B."/>
            <person name="Tudzynski P."/>
            <person name="Wincker P."/>
            <person name="Andrew M."/>
            <person name="Anthouard V."/>
            <person name="Beever R.E."/>
            <person name="Beffa R."/>
            <person name="Benoit I."/>
            <person name="Bouzid O."/>
            <person name="Brault B."/>
            <person name="Chen Z."/>
            <person name="Choquer M."/>
            <person name="Collemare J."/>
            <person name="Cotton P."/>
            <person name="Danchin E.G."/>
            <person name="Da Silva C."/>
            <person name="Gautier A."/>
            <person name="Giraud C."/>
            <person name="Giraud T."/>
            <person name="Gonzalez C."/>
            <person name="Grossetete S."/>
            <person name="Guldener U."/>
            <person name="Henrissat B."/>
            <person name="Howlett B.J."/>
            <person name="Kodira C."/>
            <person name="Kretschmer M."/>
            <person name="Lappartient A."/>
            <person name="Leroch M."/>
            <person name="Levis C."/>
            <person name="Mauceli E."/>
            <person name="Neuveglise C."/>
            <person name="Oeser B."/>
            <person name="Pearson M."/>
            <person name="Poulain J."/>
            <person name="Poussereau N."/>
            <person name="Quesneville H."/>
            <person name="Rascle C."/>
            <person name="Schumacher J."/>
            <person name="Segurens B."/>
            <person name="Sexton A."/>
            <person name="Silva E."/>
            <person name="Sirven C."/>
            <person name="Soanes D.M."/>
            <person name="Talbot N.J."/>
            <person name="Templeton M."/>
            <person name="Yandava C."/>
            <person name="Yarden O."/>
            <person name="Zeng Q."/>
            <person name="Rollins J.A."/>
            <person name="Lebrun M.H."/>
            <person name="Dickman M."/>
        </authorList>
    </citation>
    <scope>NUCLEOTIDE SEQUENCE [LARGE SCALE GENOMIC DNA]</scope>
    <source>
        <strain evidence="3">T4</strain>
    </source>
</reference>
<evidence type="ECO:0000313" key="2">
    <source>
        <dbReference type="EMBL" id="CCD52980.1"/>
    </source>
</evidence>
<organism evidence="2 3">
    <name type="scientific">Botryotinia fuckeliana (strain T4)</name>
    <name type="common">Noble rot fungus</name>
    <name type="synonym">Botrytis cinerea</name>
    <dbReference type="NCBI Taxonomy" id="999810"/>
    <lineage>
        <taxon>Eukaryota</taxon>
        <taxon>Fungi</taxon>
        <taxon>Dikarya</taxon>
        <taxon>Ascomycota</taxon>
        <taxon>Pezizomycotina</taxon>
        <taxon>Leotiomycetes</taxon>
        <taxon>Helotiales</taxon>
        <taxon>Sclerotiniaceae</taxon>
        <taxon>Botrytis</taxon>
    </lineage>
</organism>
<keyword evidence="1" id="KW-1133">Transmembrane helix</keyword>
<evidence type="ECO:0000313" key="3">
    <source>
        <dbReference type="Proteomes" id="UP000008177"/>
    </source>
</evidence>
<proteinExistence type="predicted"/>
<dbReference type="EMBL" id="FQ790345">
    <property type="protein sequence ID" value="CCD52980.1"/>
    <property type="molecule type" value="Genomic_DNA"/>
</dbReference>
<feature type="transmembrane region" description="Helical" evidence="1">
    <location>
        <begin position="23"/>
        <end position="44"/>
    </location>
</feature>